<keyword evidence="2" id="KW-1133">Transmembrane helix</keyword>
<dbReference type="InterPro" id="IPR023534">
    <property type="entry name" value="Rof/RNase_P-like"/>
</dbReference>
<dbReference type="GO" id="GO:0030677">
    <property type="term" value="C:ribonuclease P complex"/>
    <property type="evidence" value="ECO:0007669"/>
    <property type="project" value="InterPro"/>
</dbReference>
<feature type="transmembrane region" description="Helical" evidence="2">
    <location>
        <begin position="323"/>
        <end position="341"/>
    </location>
</feature>
<dbReference type="GO" id="GO:0003723">
    <property type="term" value="F:RNA binding"/>
    <property type="evidence" value="ECO:0007669"/>
    <property type="project" value="InterPro"/>
</dbReference>
<comment type="caution">
    <text evidence="3">The sequence shown here is derived from an EMBL/GenBank/DDBJ whole genome shotgun (WGS) entry which is preliminary data.</text>
</comment>
<feature type="compositionally biased region" description="Basic and acidic residues" evidence="1">
    <location>
        <begin position="883"/>
        <end position="902"/>
    </location>
</feature>
<feature type="compositionally biased region" description="Basic residues" evidence="1">
    <location>
        <begin position="747"/>
        <end position="762"/>
    </location>
</feature>
<proteinExistence type="predicted"/>
<dbReference type="Gene3D" id="2.30.30.210">
    <property type="entry name" value="Ribonuclease P/MRP, subunit p29"/>
    <property type="match status" value="1"/>
</dbReference>
<organism evidence="3 4">
    <name type="scientific">Perkinsus olseni</name>
    <name type="common">Perkinsus atlanticus</name>
    <dbReference type="NCBI Taxonomy" id="32597"/>
    <lineage>
        <taxon>Eukaryota</taxon>
        <taxon>Sar</taxon>
        <taxon>Alveolata</taxon>
        <taxon>Perkinsozoa</taxon>
        <taxon>Perkinsea</taxon>
        <taxon>Perkinsida</taxon>
        <taxon>Perkinsidae</taxon>
        <taxon>Perkinsus</taxon>
    </lineage>
</organism>
<feature type="transmembrane region" description="Helical" evidence="2">
    <location>
        <begin position="1521"/>
        <end position="1547"/>
    </location>
</feature>
<feature type="region of interest" description="Disordered" evidence="1">
    <location>
        <begin position="1376"/>
        <end position="1416"/>
    </location>
</feature>
<evidence type="ECO:0000256" key="2">
    <source>
        <dbReference type="SAM" id="Phobius"/>
    </source>
</evidence>
<feature type="transmembrane region" description="Helical" evidence="2">
    <location>
        <begin position="1491"/>
        <end position="1509"/>
    </location>
</feature>
<feature type="compositionally biased region" description="Low complexity" evidence="1">
    <location>
        <begin position="763"/>
        <end position="782"/>
    </location>
</feature>
<feature type="transmembrane region" description="Helical" evidence="2">
    <location>
        <begin position="1553"/>
        <end position="1573"/>
    </location>
</feature>
<feature type="transmembrane region" description="Helical" evidence="2">
    <location>
        <begin position="552"/>
        <end position="573"/>
    </location>
</feature>
<dbReference type="GO" id="GO:0008033">
    <property type="term" value="P:tRNA processing"/>
    <property type="evidence" value="ECO:0007669"/>
    <property type="project" value="InterPro"/>
</dbReference>
<dbReference type="Gene3D" id="3.40.50.1820">
    <property type="entry name" value="alpha/beta hydrolase"/>
    <property type="match status" value="1"/>
</dbReference>
<dbReference type="SUPFAM" id="SSF53474">
    <property type="entry name" value="alpha/beta-Hydrolases"/>
    <property type="match status" value="1"/>
</dbReference>
<feature type="transmembrane region" description="Helical" evidence="2">
    <location>
        <begin position="513"/>
        <end position="531"/>
    </location>
</feature>
<feature type="region of interest" description="Disordered" evidence="1">
    <location>
        <begin position="652"/>
        <end position="682"/>
    </location>
</feature>
<keyword evidence="2" id="KW-0812">Transmembrane</keyword>
<dbReference type="PANTHER" id="PTHR12459">
    <property type="entry name" value="TRANSMEMBRANE PROTEIN 135-RELATED"/>
    <property type="match status" value="1"/>
</dbReference>
<feature type="transmembrane region" description="Helical" evidence="2">
    <location>
        <begin position="376"/>
        <end position="398"/>
    </location>
</feature>
<sequence length="1612" mass="177798">MYPIDNATGNSRGYIVLGRQRAGSLPPEAGPKLLALASIPTSATMALTTAFQNEIQRQSAEVELSSRQPTLPRETYLEELFRCFLRAVARLDSPIMRGVFFAVAEQRRLVDTINVYWSPQGDNENDDKASIVATLLHAFGDESSHPPVAGRLPPMFGPSRDRADWMDDKAIAAVWVAVFFCLPDELLMVSNGKSGTSSECQAAATELGPDMDTLLPSSELTPLGQVVGADLQLLSRIQSALYLHRKHVDREEEEEEAEDRLKDVHRASRGKPAAIALRSFLEGTICLTTGLAIISMMSLVMGRKRKVVRLAQILRTLPSHARNALAVGVFMALYNGMVARARPGSVADSSPLSSPFFRGFVSTMCALPLAERSGRYFVALFVICRACEVLTVLGYANLSPRLRGLIDRICLGSPATAASLVTLMVGDGILVDAWVRHPESMDLKYRRFVGIQTMVEGDRLEAFLNRVGGPGELPPQVKIRYENTPLCGLHHYRGVDGCVPSILNFSLNSFTRLNVPLYAKLYLATFIIALIKGERNLTKAARRFVLNVGQSSLYMTAQVGLVHLIVCAGSNLISPESLNSKRGPFMSGMLAGPAILLEKPQRRREIAMFVLSHALHIMLQRVTIGPALRRLLLVLAACGVGTLTYAFDAEETRSTGQRKSMLPAAPTPPISGSLRPPPCLPRDLPPSSSACSLYSESELSLEEYHSDCGDSSDVERTSAPSAPAAAAAVESFLDSVFGGGGGGGRKAQPKRGNKAKGKKRKGGANARKAPSAAVSSPSTSSVRLEERVSLPGSPPAQDLIYSTMDGDRLMDFNPEVAVPRIMKWAGVYAGLKDEDAAFTKIRDQYNRQIATKPVPLDAGMAKVPRPRQEDIGPMLSRRATKLRGIDDRKRGGKPADDKEKQRRLSAASDLRELWLSYINKTCVMEGGRLDMRQLRQASWLGAVVEVIDCTDKYMIGLAGTVVMENQNSLVVMDHDDGRYEYALVTPTDDHVGFKSRRSAPQPRFVFFPSFSLVSSREEWRTVAKHLAELGHTSAIVDWPGFALKDGFANWAMLEDVFQGTLVSTYTHYAYQVLDHFSARPRPFYLVVAGGQATVYVLRALRELEEERKQKIAHVVATSPTWLAYLRRWVGEGKPKALARRQQYIENRLPEMLATWFRLSRVYGGKGMVKRIMKRQMDPNSLTPQLIFQKRVILRRHRPYQLDTAMIVGRTDPVKDTVTFMREIMQGTRLQWEGSAGEVHKESQEMRAAEAALSDTDDEDDMLLSMKVPKWSKKLEEEDKAADERWNTAAPTAMMHCPPLTYLLPTIALTPADRATVDDVREAIMSAKRDDLFYKEIPAGLAMHEEVPAVIADQLDTLHARGSLLCEEAESFQGGVADEADSAGCGTEGEQPSGGVYYGDQDVSSGEEKGRTTEQKPSVLPRQTLMAGCGLLWCLLTEIVEVTGYREEETSNRWCDLPISVLSCSPLLDSKINHLYRYWGIVADWSFFNRSIATSMGALFGFMLIVEPYIRERAGPVGPPVWLYPISKIACIIALASISYLFVAAWFQLELIPLLPYGAILACAAGLLQSVSNIERDNTALYKYMIAQRRQQMRAAGVTTTERKVGGDRQKTS</sequence>
<feature type="transmembrane region" description="Helical" evidence="2">
    <location>
        <begin position="280"/>
        <end position="302"/>
    </location>
</feature>
<evidence type="ECO:0000313" key="4">
    <source>
        <dbReference type="Proteomes" id="UP000574390"/>
    </source>
</evidence>
<dbReference type="Proteomes" id="UP000574390">
    <property type="component" value="Unassembled WGS sequence"/>
</dbReference>
<dbReference type="EMBL" id="JABANM010036808">
    <property type="protein sequence ID" value="KAF4687180.1"/>
    <property type="molecule type" value="Genomic_DNA"/>
</dbReference>
<feature type="compositionally biased region" description="Pro residues" evidence="1">
    <location>
        <begin position="665"/>
        <end position="682"/>
    </location>
</feature>
<reference evidence="3 4" key="1">
    <citation type="submission" date="2020-04" db="EMBL/GenBank/DDBJ databases">
        <title>Perkinsus olseni comparative genomics.</title>
        <authorList>
            <person name="Bogema D.R."/>
        </authorList>
    </citation>
    <scope>NUCLEOTIDE SEQUENCE [LARGE SCALE GENOMIC DNA]</scope>
    <source>
        <strain evidence="3">ATCC PRA-205</strain>
    </source>
</reference>
<protein>
    <submittedName>
        <fullName evidence="3">Uncharacterized protein</fullName>
    </submittedName>
</protein>
<evidence type="ECO:0000313" key="3">
    <source>
        <dbReference type="EMBL" id="KAF4687180.1"/>
    </source>
</evidence>
<dbReference type="SUPFAM" id="SSF101744">
    <property type="entry name" value="Rof/RNase P subunit-like"/>
    <property type="match status" value="1"/>
</dbReference>
<feature type="region of interest" description="Disordered" evidence="1">
    <location>
        <begin position="739"/>
        <end position="801"/>
    </location>
</feature>
<dbReference type="InterPro" id="IPR036980">
    <property type="entry name" value="RNase_P/MRP_Rpp29_sf"/>
</dbReference>
<evidence type="ECO:0000256" key="1">
    <source>
        <dbReference type="SAM" id="MobiDB-lite"/>
    </source>
</evidence>
<feature type="region of interest" description="Disordered" evidence="1">
    <location>
        <begin position="876"/>
        <end position="904"/>
    </location>
</feature>
<gene>
    <name evidence="3" type="ORF">FOZ62_031884</name>
</gene>
<keyword evidence="2" id="KW-0472">Membrane</keyword>
<feature type="transmembrane region" description="Helical" evidence="2">
    <location>
        <begin position="410"/>
        <end position="435"/>
    </location>
</feature>
<dbReference type="PANTHER" id="PTHR12459:SF15">
    <property type="entry name" value="TRANSMEMBRANE PROTEIN 135"/>
    <property type="match status" value="1"/>
</dbReference>
<accession>A0A7J6NUD3</accession>
<name>A0A7J6NUD3_PEROL</name>
<dbReference type="InterPro" id="IPR029058">
    <property type="entry name" value="AB_hydrolase_fold"/>
</dbReference>
<dbReference type="InterPro" id="IPR026749">
    <property type="entry name" value="Tmem135"/>
</dbReference>